<evidence type="ECO:0000256" key="6">
    <source>
        <dbReference type="SAM" id="Coils"/>
    </source>
</evidence>
<dbReference type="PANTHER" id="PTHR10806">
    <property type="entry name" value="SIGNAL PEPTIDASE COMPLEX CATALYTIC SUBUNIT SEC11"/>
    <property type="match status" value="1"/>
</dbReference>
<dbReference type="GO" id="GO:0006465">
    <property type="term" value="P:signal peptide processing"/>
    <property type="evidence" value="ECO:0007669"/>
    <property type="project" value="UniProtKB-UniRule"/>
</dbReference>
<evidence type="ECO:0000313" key="11">
    <source>
        <dbReference type="EMBL" id="SEH64222.1"/>
    </source>
</evidence>
<feature type="compositionally biased region" description="Basic and acidic residues" evidence="7">
    <location>
        <begin position="437"/>
        <end position="496"/>
    </location>
</feature>
<evidence type="ECO:0000256" key="5">
    <source>
        <dbReference type="NCBIfam" id="TIGR02228"/>
    </source>
</evidence>
<evidence type="ECO:0000256" key="1">
    <source>
        <dbReference type="ARBA" id="ARBA00004370"/>
    </source>
</evidence>
<reference evidence="11 12" key="1">
    <citation type="submission" date="2016-10" db="EMBL/GenBank/DDBJ databases">
        <authorList>
            <person name="de Groot N.N."/>
        </authorList>
    </citation>
    <scope>NUCLEOTIDE SEQUENCE [LARGE SCALE GENOMIC DNA]</scope>
    <source>
        <strain evidence="11 12">YAD2003</strain>
    </source>
</reference>
<dbReference type="Gene3D" id="2.10.109.10">
    <property type="entry name" value="Umud Fragment, subunit A"/>
    <property type="match status" value="1"/>
</dbReference>
<dbReference type="GO" id="GO:0016020">
    <property type="term" value="C:membrane"/>
    <property type="evidence" value="ECO:0007669"/>
    <property type="project" value="UniProtKB-SubCell"/>
</dbReference>
<dbReference type="InterPro" id="IPR019533">
    <property type="entry name" value="Peptidase_S26"/>
</dbReference>
<proteinExistence type="predicted"/>
<dbReference type="Proteomes" id="UP000183190">
    <property type="component" value="Unassembled WGS sequence"/>
</dbReference>
<organism evidence="11 12">
    <name type="scientific">Ruminococcus flavefaciens</name>
    <dbReference type="NCBI Taxonomy" id="1265"/>
    <lineage>
        <taxon>Bacteria</taxon>
        <taxon>Bacillati</taxon>
        <taxon>Bacillota</taxon>
        <taxon>Clostridia</taxon>
        <taxon>Eubacteriales</taxon>
        <taxon>Oscillospiraceae</taxon>
        <taxon>Ruminococcus</taxon>
    </lineage>
</organism>
<evidence type="ECO:0000256" key="4">
    <source>
        <dbReference type="ARBA" id="ARBA00023136"/>
    </source>
</evidence>
<evidence type="ECO:0000256" key="2">
    <source>
        <dbReference type="ARBA" id="ARBA00022692"/>
    </source>
</evidence>
<dbReference type="GO" id="GO:0004252">
    <property type="term" value="F:serine-type endopeptidase activity"/>
    <property type="evidence" value="ECO:0007669"/>
    <property type="project" value="UniProtKB-UniRule"/>
</dbReference>
<feature type="coiled-coil region" evidence="6">
    <location>
        <begin position="929"/>
        <end position="961"/>
    </location>
</feature>
<dbReference type="EMBL" id="FNWV01000006">
    <property type="protein sequence ID" value="SEH64222.1"/>
    <property type="molecule type" value="Genomic_DNA"/>
</dbReference>
<keyword evidence="3 8" id="KW-1133">Transmembrane helix</keyword>
<dbReference type="SUPFAM" id="SSF51306">
    <property type="entry name" value="LexA/Signal peptidase"/>
    <property type="match status" value="1"/>
</dbReference>
<feature type="domain" description="DUF2357" evidence="9">
    <location>
        <begin position="11"/>
        <end position="165"/>
    </location>
</feature>
<dbReference type="RefSeq" id="WP_242872858.1">
    <property type="nucleotide sequence ID" value="NZ_FNWV01000006.1"/>
</dbReference>
<dbReference type="InterPro" id="IPR018633">
    <property type="entry name" value="DUF2357"/>
</dbReference>
<evidence type="ECO:0000259" key="9">
    <source>
        <dbReference type="Pfam" id="PF09823"/>
    </source>
</evidence>
<dbReference type="PANTHER" id="PTHR10806:SF6">
    <property type="entry name" value="SIGNAL PEPTIDASE COMPLEX CATALYTIC SUBUNIT SEC11"/>
    <property type="match status" value="1"/>
</dbReference>
<feature type="transmembrane region" description="Helical" evidence="8">
    <location>
        <begin position="764"/>
        <end position="785"/>
    </location>
</feature>
<feature type="domain" description="Peptidase S26" evidence="10">
    <location>
        <begin position="779"/>
        <end position="855"/>
    </location>
</feature>
<keyword evidence="4 8" id="KW-0472">Membrane</keyword>
<evidence type="ECO:0000256" key="3">
    <source>
        <dbReference type="ARBA" id="ARBA00022989"/>
    </source>
</evidence>
<feature type="region of interest" description="Disordered" evidence="7">
    <location>
        <begin position="437"/>
        <end position="517"/>
    </location>
</feature>
<evidence type="ECO:0000313" key="12">
    <source>
        <dbReference type="Proteomes" id="UP000183190"/>
    </source>
</evidence>
<evidence type="ECO:0000256" key="8">
    <source>
        <dbReference type="SAM" id="Phobius"/>
    </source>
</evidence>
<gene>
    <name evidence="11" type="ORF">SAMN02910265_01875</name>
</gene>
<dbReference type="GO" id="GO:0009003">
    <property type="term" value="F:signal peptidase activity"/>
    <property type="evidence" value="ECO:0007669"/>
    <property type="project" value="UniProtKB-EC"/>
</dbReference>
<protein>
    <recommendedName>
        <fullName evidence="5">Signal peptidase I</fullName>
        <ecNumber evidence="5">3.4.21.89</ecNumber>
    </recommendedName>
</protein>
<dbReference type="CDD" id="cd06530">
    <property type="entry name" value="S26_SPase_I"/>
    <property type="match status" value="1"/>
</dbReference>
<name>A0A1H6JW68_RUMFL</name>
<dbReference type="PRINTS" id="PR00728">
    <property type="entry name" value="SIGNALPTASE"/>
</dbReference>
<keyword evidence="2 8" id="KW-0812">Transmembrane</keyword>
<feature type="coiled-coil region" evidence="6">
    <location>
        <begin position="626"/>
        <end position="656"/>
    </location>
</feature>
<comment type="subcellular location">
    <subcellularLocation>
        <location evidence="1">Membrane</location>
    </subcellularLocation>
</comment>
<evidence type="ECO:0000256" key="7">
    <source>
        <dbReference type="SAM" id="MobiDB-lite"/>
    </source>
</evidence>
<dbReference type="NCBIfam" id="TIGR02228">
    <property type="entry name" value="sigpep_I_arch"/>
    <property type="match status" value="1"/>
</dbReference>
<sequence>MNGLYSNWYHEFEEIMETMSSDELYGTLVPLLESSRNNFAFNKKIMEKAIDVSWVEAIENGLVHLDNFLRNPRRTIEDVEEIVPIALSRKTTIESVKHLAQHTDLIQSVDRKTGKITPSKILNVHKEESLMTYENRFINTLVDRLYIFISRRYEKLAEVSKDEEVFTLGYDTVIDDNKGGKMKIDVKIETVDSLDSYDANGYTVWQRVEKLKTAIEGYKGSELCRTLGNSFIRPPVMRTNAIMKNVDLKACLTLWQYIESYDKVGYEINIQNKAVAPQREYVIDFYKLVVLNLLLFRSYMNNDNEDKLKELRTQTSKPIAPKFLKKFDKELAADYSVSSESVAGYIASDSDFRVEKRLPPDLNLMFEQITECINIETAYMEEQEKLRQEEEKRRQEEEERLREQQRIEEARRAELERIRLEKEEEERKLQEMLAKKRAEQEAEERERQRLEEERLARLEEQRKREEEERLKREEEERIAAERERIRQNKEMARAELGEAEGLDEEALNNAPDEAELEKQAYSEVTDDEVEEVIAELDNSEEQEGFEDPRAVAARKKIEQQKLEKERAEAERAQRLKAERQHFESKPFREIYREYSWNPIYALIRLIRHILAVVFGIIPEDTDNPYYKQLLAEKKQKKEQKEQEKQQRQQMEVYYKKYGQDFKYRFRRFIADMKFKRKKAREMKNKPRPAYTPPVRTPEEQKAIDMEMKRLYKEYRVSLVEKVRRSLAYRKKAKEELEAAIRESEASIEASDVKEAEKEDNSSKAANVIVTVITAIALAFVIYVMVCSANGKAVNVFGKSILKVVTGSMEPSIHVGDYIIVEKTDTDSLSEGDIITFYSDQNDIKDKLVTHRVIGKNDDGTYITKGDANPIEDSVPARQERIIGKYTRKSRFFIWVNSFVDLKKLLLILVVIPMTLIALYEVRTLMKMGMEAAESNKKEADNKREAAVREAIEREKRRLEEIGYDPENEVKLSESREIDEEEND</sequence>
<keyword evidence="6" id="KW-0175">Coiled coil</keyword>
<dbReference type="Pfam" id="PF09823">
    <property type="entry name" value="DUF2357"/>
    <property type="match status" value="1"/>
</dbReference>
<feature type="transmembrane region" description="Helical" evidence="8">
    <location>
        <begin position="904"/>
        <end position="921"/>
    </location>
</feature>
<dbReference type="InterPro" id="IPR001733">
    <property type="entry name" value="Peptidase_S26B"/>
</dbReference>
<dbReference type="EC" id="3.4.21.89" evidence="5"/>
<dbReference type="InterPro" id="IPR036286">
    <property type="entry name" value="LexA/Signal_pep-like_sf"/>
</dbReference>
<evidence type="ECO:0000259" key="10">
    <source>
        <dbReference type="Pfam" id="PF10502"/>
    </source>
</evidence>
<dbReference type="Pfam" id="PF10502">
    <property type="entry name" value="Peptidase_S26"/>
    <property type="match status" value="1"/>
</dbReference>
<dbReference type="AlphaFoldDB" id="A0A1H6JW68"/>
<feature type="compositionally biased region" description="Acidic residues" evidence="7">
    <location>
        <begin position="497"/>
        <end position="506"/>
    </location>
</feature>
<accession>A0A1H6JW68</accession>